<accession>A0A3B1CMV1</accession>
<keyword evidence="1" id="KW-0975">Bacterial flagellum</keyword>
<dbReference type="GO" id="GO:0005198">
    <property type="term" value="F:structural molecule activity"/>
    <property type="evidence" value="ECO:0007669"/>
    <property type="project" value="InterPro"/>
</dbReference>
<dbReference type="InterPro" id="IPR046358">
    <property type="entry name" value="Flagellin_C"/>
</dbReference>
<dbReference type="GO" id="GO:0009288">
    <property type="term" value="C:bacterial-type flagellum"/>
    <property type="evidence" value="ECO:0007669"/>
    <property type="project" value="InterPro"/>
</dbReference>
<dbReference type="Gene3D" id="6.10.10.10">
    <property type="entry name" value="Flagellar export chaperone, C-terminal domain"/>
    <property type="match status" value="1"/>
</dbReference>
<name>A0A3B1CMV1_9ZZZZ</name>
<evidence type="ECO:0000256" key="1">
    <source>
        <dbReference type="ARBA" id="ARBA00023143"/>
    </source>
</evidence>
<protein>
    <submittedName>
        <fullName evidence="4">Flagellin protein FlaA</fullName>
    </submittedName>
</protein>
<dbReference type="PRINTS" id="PR00207">
    <property type="entry name" value="FLAGELLIN"/>
</dbReference>
<gene>
    <name evidence="4" type="ORF">MNBD_NITROSPINAE02-669</name>
</gene>
<dbReference type="AlphaFoldDB" id="A0A3B1CMV1"/>
<dbReference type="InterPro" id="IPR001492">
    <property type="entry name" value="Flagellin"/>
</dbReference>
<dbReference type="EMBL" id="UOGE01000105">
    <property type="protein sequence ID" value="VAX25324.1"/>
    <property type="molecule type" value="Genomic_DNA"/>
</dbReference>
<feature type="domain" description="Flagellin N-terminal" evidence="2">
    <location>
        <begin position="7"/>
        <end position="141"/>
    </location>
</feature>
<evidence type="ECO:0000313" key="4">
    <source>
        <dbReference type="EMBL" id="VAX25324.1"/>
    </source>
</evidence>
<dbReference type="InterPro" id="IPR001029">
    <property type="entry name" value="Flagellin_N"/>
</dbReference>
<dbReference type="PANTHER" id="PTHR42792:SF2">
    <property type="entry name" value="FLAGELLIN"/>
    <property type="match status" value="1"/>
</dbReference>
<keyword evidence="4" id="KW-0966">Cell projection</keyword>
<keyword evidence="4" id="KW-0282">Flagellum</keyword>
<evidence type="ECO:0000259" key="3">
    <source>
        <dbReference type="Pfam" id="PF00700"/>
    </source>
</evidence>
<dbReference type="InterPro" id="IPR042187">
    <property type="entry name" value="Flagellin_C_sub2"/>
</dbReference>
<dbReference type="PANTHER" id="PTHR42792">
    <property type="entry name" value="FLAGELLIN"/>
    <property type="match status" value="1"/>
</dbReference>
<proteinExistence type="predicted"/>
<reference evidence="4" key="1">
    <citation type="submission" date="2018-06" db="EMBL/GenBank/DDBJ databases">
        <authorList>
            <person name="Zhirakovskaya E."/>
        </authorList>
    </citation>
    <scope>NUCLEOTIDE SEQUENCE</scope>
</reference>
<evidence type="ECO:0000259" key="2">
    <source>
        <dbReference type="Pfam" id="PF00669"/>
    </source>
</evidence>
<organism evidence="4">
    <name type="scientific">hydrothermal vent metagenome</name>
    <dbReference type="NCBI Taxonomy" id="652676"/>
    <lineage>
        <taxon>unclassified sequences</taxon>
        <taxon>metagenomes</taxon>
        <taxon>ecological metagenomes</taxon>
    </lineage>
</organism>
<feature type="domain" description="Flagellin C-terminal" evidence="3">
    <location>
        <begin position="199"/>
        <end position="282"/>
    </location>
</feature>
<dbReference type="Pfam" id="PF00700">
    <property type="entry name" value="Flagellin_C"/>
    <property type="match status" value="1"/>
</dbReference>
<sequence>MALRVYNNIFSTTAQRNLGNNNSSLGISLERLSSGLRINRGADDAAGLAISEALRADIRSLNQANRNANDGISMINTAEGALSEQAAILVRMRELAAQAATGTVGSAERTTINREFDALRDEIDRISLVAEFNGQKLVDGSLSTGASSTVVLQIGMQATTNDRLNLNVAVDLTAIDSTGLNITDISVTQVSSALDALSRLDSAISTVTEGRGKLGAVQNRLIHTINNLQVSAENLQSAESQIRDADYSFEISQFTRNQILVQASTAILAQANLVPQTVLQLLG</sequence>
<dbReference type="Gene3D" id="1.20.1330.10">
    <property type="entry name" value="f41 fragment of flagellin, N-terminal domain"/>
    <property type="match status" value="1"/>
</dbReference>
<dbReference type="SUPFAM" id="SSF64518">
    <property type="entry name" value="Phase 1 flagellin"/>
    <property type="match status" value="1"/>
</dbReference>
<dbReference type="Pfam" id="PF00669">
    <property type="entry name" value="Flagellin_N"/>
    <property type="match status" value="1"/>
</dbReference>
<keyword evidence="4" id="KW-0969">Cilium</keyword>